<evidence type="ECO:0000256" key="4">
    <source>
        <dbReference type="ARBA" id="ARBA00010617"/>
    </source>
</evidence>
<evidence type="ECO:0000256" key="7">
    <source>
        <dbReference type="ARBA" id="ARBA00022824"/>
    </source>
</evidence>
<dbReference type="AlphaFoldDB" id="A0A8D2L2N7"/>
<comment type="similarity">
    <text evidence="4 13">Belongs to the cytochrome P450 family.</text>
</comment>
<accession>A0A8D2L2N7</accession>
<evidence type="ECO:0000256" key="1">
    <source>
        <dbReference type="ARBA" id="ARBA00001971"/>
    </source>
</evidence>
<keyword evidence="6 13" id="KW-0479">Metal-binding</keyword>
<feature type="coiled-coil region" evidence="14">
    <location>
        <begin position="73"/>
        <end position="101"/>
    </location>
</feature>
<dbReference type="Gene3D" id="1.10.630.10">
    <property type="entry name" value="Cytochrome P450"/>
    <property type="match status" value="2"/>
</dbReference>
<evidence type="ECO:0000256" key="12">
    <source>
        <dbReference type="ARBA" id="ARBA00023136"/>
    </source>
</evidence>
<keyword evidence="8" id="KW-0492">Microsome</keyword>
<dbReference type="GO" id="GO:0016712">
    <property type="term" value="F:oxidoreductase activity, acting on paired donors, with incorporation or reduction of molecular oxygen, reduced flavin or flavoprotein as one donor, and incorporation of one atom of oxygen"/>
    <property type="evidence" value="ECO:0007669"/>
    <property type="project" value="TreeGrafter"/>
</dbReference>
<keyword evidence="11 13" id="KW-0503">Monooxygenase</keyword>
<dbReference type="Ensembl" id="ENSVKKT00000016175.1">
    <property type="protein sequence ID" value="ENSVKKP00000015801.1"/>
    <property type="gene ID" value="ENSVKKG00000010668.1"/>
</dbReference>
<reference evidence="15" key="2">
    <citation type="submission" date="2025-09" db="UniProtKB">
        <authorList>
            <consortium name="Ensembl"/>
        </authorList>
    </citation>
    <scope>IDENTIFICATION</scope>
</reference>
<evidence type="ECO:0000256" key="5">
    <source>
        <dbReference type="ARBA" id="ARBA00022617"/>
    </source>
</evidence>
<evidence type="ECO:0000256" key="8">
    <source>
        <dbReference type="ARBA" id="ARBA00022848"/>
    </source>
</evidence>
<organism evidence="15 16">
    <name type="scientific">Varanus komodoensis</name>
    <name type="common">Komodo dragon</name>
    <dbReference type="NCBI Taxonomy" id="61221"/>
    <lineage>
        <taxon>Eukaryota</taxon>
        <taxon>Metazoa</taxon>
        <taxon>Chordata</taxon>
        <taxon>Craniata</taxon>
        <taxon>Vertebrata</taxon>
        <taxon>Euteleostomi</taxon>
        <taxon>Lepidosauria</taxon>
        <taxon>Squamata</taxon>
        <taxon>Bifurcata</taxon>
        <taxon>Unidentata</taxon>
        <taxon>Episquamata</taxon>
        <taxon>Toxicofera</taxon>
        <taxon>Anguimorpha</taxon>
        <taxon>Paleoanguimorpha</taxon>
        <taxon>Varanoidea</taxon>
        <taxon>Varanidae</taxon>
        <taxon>Varanus</taxon>
    </lineage>
</organism>
<protein>
    <submittedName>
        <fullName evidence="15">Uncharacterized protein</fullName>
    </submittedName>
</protein>
<dbReference type="FunFam" id="1.10.630.10:FF:000238">
    <property type="entry name" value="Cytochrome P450 2A6"/>
    <property type="match status" value="1"/>
</dbReference>
<evidence type="ECO:0000256" key="13">
    <source>
        <dbReference type="RuleBase" id="RU000461"/>
    </source>
</evidence>
<dbReference type="PRINTS" id="PR00385">
    <property type="entry name" value="P450"/>
</dbReference>
<dbReference type="GO" id="GO:0005789">
    <property type="term" value="C:endoplasmic reticulum membrane"/>
    <property type="evidence" value="ECO:0007669"/>
    <property type="project" value="UniProtKB-SubCell"/>
</dbReference>
<dbReference type="GO" id="GO:0006805">
    <property type="term" value="P:xenobiotic metabolic process"/>
    <property type="evidence" value="ECO:0007669"/>
    <property type="project" value="TreeGrafter"/>
</dbReference>
<dbReference type="InterPro" id="IPR050182">
    <property type="entry name" value="Cytochrome_P450_fam2"/>
</dbReference>
<dbReference type="InterPro" id="IPR001128">
    <property type="entry name" value="Cyt_P450"/>
</dbReference>
<dbReference type="PRINTS" id="PR00359">
    <property type="entry name" value="BP450"/>
</dbReference>
<evidence type="ECO:0000256" key="3">
    <source>
        <dbReference type="ARBA" id="ARBA00004406"/>
    </source>
</evidence>
<dbReference type="Pfam" id="PF00067">
    <property type="entry name" value="p450"/>
    <property type="match status" value="2"/>
</dbReference>
<dbReference type="PROSITE" id="PS00086">
    <property type="entry name" value="CYTOCHROME_P450"/>
    <property type="match status" value="1"/>
</dbReference>
<keyword evidence="12" id="KW-0472">Membrane</keyword>
<dbReference type="GO" id="GO:0008392">
    <property type="term" value="F:arachidonate epoxygenase activity"/>
    <property type="evidence" value="ECO:0007669"/>
    <property type="project" value="TreeGrafter"/>
</dbReference>
<keyword evidence="16" id="KW-1185">Reference proteome</keyword>
<sequence length="265" mass="29976">MVYLGLDQAVILYGYDVVKTVLVDRGQEFLDRGSFPTSNKSNGELGIFMSNGERWAQLRRFSLTTLRNFGMGKKSLEERIQEEAQHLVEALRARKARIHEEIDRVVGKVRPPAMKDRSQMPYTEAAIHEAQRFLDLIPLGFVRMARQDVQLAGFTIPKGATIYPILSSVLNDPKQYKNPSRFDPEHFLDENGDFKKSSADMPFSAGKRNCLGEGLARMELFLFLTTILQSFRLMHPPGVAQINLTPEVSGVGHIPRQASFCFCPR</sequence>
<keyword evidence="10 13" id="KW-0408">Iron</keyword>
<keyword evidence="5 13" id="KW-0349">Heme</keyword>
<evidence type="ECO:0000256" key="14">
    <source>
        <dbReference type="SAM" id="Coils"/>
    </source>
</evidence>
<keyword evidence="7" id="KW-0256">Endoplasmic reticulum</keyword>
<reference evidence="15" key="1">
    <citation type="submission" date="2025-08" db="UniProtKB">
        <authorList>
            <consortium name="Ensembl"/>
        </authorList>
    </citation>
    <scope>IDENTIFICATION</scope>
</reference>
<keyword evidence="9 13" id="KW-0560">Oxidoreductase</keyword>
<evidence type="ECO:0000256" key="11">
    <source>
        <dbReference type="ARBA" id="ARBA00023033"/>
    </source>
</evidence>
<proteinExistence type="inferred from homology"/>
<keyword evidence="14" id="KW-0175">Coiled coil</keyword>
<dbReference type="Proteomes" id="UP000694545">
    <property type="component" value="Unplaced"/>
</dbReference>
<evidence type="ECO:0000256" key="6">
    <source>
        <dbReference type="ARBA" id="ARBA00022723"/>
    </source>
</evidence>
<dbReference type="InterPro" id="IPR036396">
    <property type="entry name" value="Cyt_P450_sf"/>
</dbReference>
<name>A0A8D2L2N7_VARKO</name>
<evidence type="ECO:0000313" key="15">
    <source>
        <dbReference type="Ensembl" id="ENSVKKP00000015801.1"/>
    </source>
</evidence>
<dbReference type="GO" id="GO:0020037">
    <property type="term" value="F:heme binding"/>
    <property type="evidence" value="ECO:0007669"/>
    <property type="project" value="InterPro"/>
</dbReference>
<dbReference type="InterPro" id="IPR017972">
    <property type="entry name" value="Cyt_P450_CS"/>
</dbReference>
<dbReference type="PANTHER" id="PTHR24300">
    <property type="entry name" value="CYTOCHROME P450 508A4-RELATED"/>
    <property type="match status" value="1"/>
</dbReference>
<evidence type="ECO:0000313" key="16">
    <source>
        <dbReference type="Proteomes" id="UP000694545"/>
    </source>
</evidence>
<comment type="subcellular location">
    <subcellularLocation>
        <location evidence="3">Endoplasmic reticulum membrane</location>
        <topology evidence="3">Peripheral membrane protein</topology>
    </subcellularLocation>
    <subcellularLocation>
        <location evidence="2">Microsome membrane</location>
        <topology evidence="2">Peripheral membrane protein</topology>
    </subcellularLocation>
</comment>
<dbReference type="InterPro" id="IPR002397">
    <property type="entry name" value="Cyt_P450_B"/>
</dbReference>
<dbReference type="SUPFAM" id="SSF48264">
    <property type="entry name" value="Cytochrome P450"/>
    <property type="match status" value="1"/>
</dbReference>
<dbReference type="PANTHER" id="PTHR24300:SF386">
    <property type="entry name" value="CYTOCHROME P450"/>
    <property type="match status" value="1"/>
</dbReference>
<evidence type="ECO:0000256" key="9">
    <source>
        <dbReference type="ARBA" id="ARBA00023002"/>
    </source>
</evidence>
<comment type="cofactor">
    <cofactor evidence="1">
        <name>heme</name>
        <dbReference type="ChEBI" id="CHEBI:30413"/>
    </cofactor>
</comment>
<evidence type="ECO:0000256" key="10">
    <source>
        <dbReference type="ARBA" id="ARBA00023004"/>
    </source>
</evidence>
<dbReference type="GO" id="GO:0005506">
    <property type="term" value="F:iron ion binding"/>
    <property type="evidence" value="ECO:0007669"/>
    <property type="project" value="InterPro"/>
</dbReference>
<dbReference type="GO" id="GO:0019373">
    <property type="term" value="P:epoxygenase P450 pathway"/>
    <property type="evidence" value="ECO:0007669"/>
    <property type="project" value="TreeGrafter"/>
</dbReference>
<evidence type="ECO:0000256" key="2">
    <source>
        <dbReference type="ARBA" id="ARBA00004174"/>
    </source>
</evidence>